<evidence type="ECO:0000313" key="2">
    <source>
        <dbReference type="EMBL" id="KGO79489.1"/>
    </source>
</evidence>
<protein>
    <submittedName>
        <fullName evidence="2">Acetyltransferase</fullName>
    </submittedName>
</protein>
<reference evidence="2 3" key="1">
    <citation type="submission" date="2013-09" db="EMBL/GenBank/DDBJ databases">
        <authorList>
            <person name="Zeng Z."/>
            <person name="Chen C."/>
        </authorList>
    </citation>
    <scope>NUCLEOTIDE SEQUENCE [LARGE SCALE GENOMIC DNA]</scope>
    <source>
        <strain evidence="2 3">F44-8</strain>
    </source>
</reference>
<dbReference type="PROSITE" id="PS51186">
    <property type="entry name" value="GNAT"/>
    <property type="match status" value="1"/>
</dbReference>
<keyword evidence="2" id="KW-0808">Transferase</keyword>
<dbReference type="Pfam" id="PF13673">
    <property type="entry name" value="Acetyltransf_10"/>
    <property type="match status" value="1"/>
</dbReference>
<dbReference type="AlphaFoldDB" id="A0A0A2LHT7"/>
<dbReference type="Proteomes" id="UP000030129">
    <property type="component" value="Unassembled WGS sequence"/>
</dbReference>
<name>A0A0A2LHT7_9FLAO</name>
<dbReference type="STRING" id="1406840.Q763_13130"/>
<dbReference type="GO" id="GO:0016747">
    <property type="term" value="F:acyltransferase activity, transferring groups other than amino-acyl groups"/>
    <property type="evidence" value="ECO:0007669"/>
    <property type="project" value="InterPro"/>
</dbReference>
<comment type="caution">
    <text evidence="2">The sequence shown here is derived from an EMBL/GenBank/DDBJ whole genome shotgun (WGS) entry which is preliminary data.</text>
</comment>
<dbReference type="eggNOG" id="COG0454">
    <property type="taxonomic scope" value="Bacteria"/>
</dbReference>
<dbReference type="CDD" id="cd04301">
    <property type="entry name" value="NAT_SF"/>
    <property type="match status" value="1"/>
</dbReference>
<dbReference type="InterPro" id="IPR000182">
    <property type="entry name" value="GNAT_dom"/>
</dbReference>
<dbReference type="PANTHER" id="PTHR43451:SF1">
    <property type="entry name" value="ACETYLTRANSFERASE"/>
    <property type="match status" value="1"/>
</dbReference>
<accession>A0A0A2LHT7</accession>
<dbReference type="PANTHER" id="PTHR43451">
    <property type="entry name" value="ACETYLTRANSFERASE (GNAT) FAMILY PROTEIN"/>
    <property type="match status" value="1"/>
</dbReference>
<dbReference type="InterPro" id="IPR016181">
    <property type="entry name" value="Acyl_CoA_acyltransferase"/>
</dbReference>
<proteinExistence type="predicted"/>
<sequence length="154" mass="17656">MYTIRQYKEEDCNEVVTLFYQTVHAVNKKDYTDAQLEAWAPAELDYERWAKVLSQNYTVVVQHNGIIAGFGDIDASGYFDHLFVHKDHQGCGIATLIKETIEQYALANSISRITVAASVTAKPFFEKHGYIVLKQQQVERNGQVLTNYFMEKLL</sequence>
<feature type="domain" description="N-acetyltransferase" evidence="1">
    <location>
        <begin position="2"/>
        <end position="154"/>
    </location>
</feature>
<keyword evidence="3" id="KW-1185">Reference proteome</keyword>
<organism evidence="2 3">
    <name type="scientific">Flavobacterium beibuense F44-8</name>
    <dbReference type="NCBI Taxonomy" id="1406840"/>
    <lineage>
        <taxon>Bacteria</taxon>
        <taxon>Pseudomonadati</taxon>
        <taxon>Bacteroidota</taxon>
        <taxon>Flavobacteriia</taxon>
        <taxon>Flavobacteriales</taxon>
        <taxon>Flavobacteriaceae</taxon>
        <taxon>Flavobacterium</taxon>
    </lineage>
</organism>
<evidence type="ECO:0000259" key="1">
    <source>
        <dbReference type="PROSITE" id="PS51186"/>
    </source>
</evidence>
<dbReference type="SUPFAM" id="SSF55729">
    <property type="entry name" value="Acyl-CoA N-acyltransferases (Nat)"/>
    <property type="match status" value="1"/>
</dbReference>
<dbReference type="EMBL" id="JRLV01000016">
    <property type="protein sequence ID" value="KGO79489.1"/>
    <property type="molecule type" value="Genomic_DNA"/>
</dbReference>
<gene>
    <name evidence="2" type="ORF">Q763_13130</name>
</gene>
<dbReference type="Gene3D" id="3.40.630.30">
    <property type="match status" value="1"/>
</dbReference>
<dbReference type="RefSeq" id="WP_035134971.1">
    <property type="nucleotide sequence ID" value="NZ_JRLV01000016.1"/>
</dbReference>
<evidence type="ECO:0000313" key="3">
    <source>
        <dbReference type="Proteomes" id="UP000030129"/>
    </source>
</evidence>
<dbReference type="InterPro" id="IPR052564">
    <property type="entry name" value="N-acetyltrans/Recomb-assoc"/>
</dbReference>